<keyword evidence="3" id="KW-1185">Reference proteome</keyword>
<comment type="caution">
    <text evidence="2">The sequence shown here is derived from an EMBL/GenBank/DDBJ whole genome shotgun (WGS) entry which is preliminary data.</text>
</comment>
<evidence type="ECO:0000256" key="1">
    <source>
        <dbReference type="SAM" id="Phobius"/>
    </source>
</evidence>
<organism evidence="2 3">
    <name type="scientific">Rarispira pelagica</name>
    <dbReference type="NCBI Taxonomy" id="3141764"/>
    <lineage>
        <taxon>Bacteria</taxon>
        <taxon>Pseudomonadati</taxon>
        <taxon>Spirochaetota</taxon>
        <taxon>Spirochaetia</taxon>
        <taxon>Winmispirales</taxon>
        <taxon>Winmispiraceae</taxon>
        <taxon>Rarispira</taxon>
    </lineage>
</organism>
<dbReference type="Proteomes" id="UP001466331">
    <property type="component" value="Unassembled WGS sequence"/>
</dbReference>
<name>A0ABU9UFL1_9SPIR</name>
<evidence type="ECO:0000313" key="3">
    <source>
        <dbReference type="Proteomes" id="UP001466331"/>
    </source>
</evidence>
<keyword evidence="1" id="KW-1133">Transmembrane helix</keyword>
<feature type="transmembrane region" description="Helical" evidence="1">
    <location>
        <begin position="6"/>
        <end position="30"/>
    </location>
</feature>
<dbReference type="EMBL" id="JBCHKQ010000005">
    <property type="protein sequence ID" value="MEM5948775.1"/>
    <property type="molecule type" value="Genomic_DNA"/>
</dbReference>
<evidence type="ECO:0000313" key="2">
    <source>
        <dbReference type="EMBL" id="MEM5948775.1"/>
    </source>
</evidence>
<keyword evidence="1" id="KW-0472">Membrane</keyword>
<feature type="transmembrane region" description="Helical" evidence="1">
    <location>
        <begin position="66"/>
        <end position="83"/>
    </location>
</feature>
<sequence length="125" mass="13357">MGDIDWKWVGISIIIFFIAQIIFSIAFSILGIMTLGIGFLLFLILKPVVYYAGGLITGYISPGITIKEPAIGAFIIAVLGIILDSRHFGIGRLILSALSGGLAFFLALVGASTGEKMQDIADDDY</sequence>
<keyword evidence="1" id="KW-0812">Transmembrane</keyword>
<protein>
    <submittedName>
        <fullName evidence="2">Uncharacterized protein</fullName>
    </submittedName>
</protein>
<gene>
    <name evidence="2" type="ORF">WKV44_09515</name>
</gene>
<accession>A0ABU9UFL1</accession>
<feature type="transmembrane region" description="Helical" evidence="1">
    <location>
        <begin position="90"/>
        <end position="109"/>
    </location>
</feature>
<dbReference type="RefSeq" id="WP_420070226.1">
    <property type="nucleotide sequence ID" value="NZ_JBCHKQ010000005.1"/>
</dbReference>
<reference evidence="2 3" key="1">
    <citation type="submission" date="2024-03" db="EMBL/GenBank/DDBJ databases">
        <title>Ignisphaera cupida sp. nov., a hyperthermophilic hydrolytic archaeon from a hot spring of Kamchatka, and proposal of Ignisphaeraceae fam. nov.</title>
        <authorList>
            <person name="Podosokorskaya O.A."/>
            <person name="Elcheninov A.G."/>
            <person name="Maltseva A.I."/>
            <person name="Zayulina K.S."/>
            <person name="Novikov A."/>
            <person name="Merkel A.Y."/>
        </authorList>
    </citation>
    <scope>NUCLEOTIDE SEQUENCE [LARGE SCALE GENOMIC DNA]</scope>
    <source>
        <strain evidence="2 3">38H-sp</strain>
    </source>
</reference>
<feature type="transmembrane region" description="Helical" evidence="1">
    <location>
        <begin position="37"/>
        <end position="60"/>
    </location>
</feature>
<proteinExistence type="predicted"/>